<accession>A0A4P6MLP1</accession>
<evidence type="ECO:0000256" key="1">
    <source>
        <dbReference type="ARBA" id="ARBA00022679"/>
    </source>
</evidence>
<dbReference type="EMBL" id="CP034841">
    <property type="protein sequence ID" value="QBF34388.1"/>
    <property type="molecule type" value="Genomic_DNA"/>
</dbReference>
<evidence type="ECO:0000313" key="6">
    <source>
        <dbReference type="Proteomes" id="UP000289326"/>
    </source>
</evidence>
<keyword evidence="2" id="KW-0479">Metal-binding</keyword>
<gene>
    <name evidence="5" type="ORF">EG856_00345</name>
</gene>
<reference evidence="5 6" key="1">
    <citation type="submission" date="2019-01" db="EMBL/GenBank/DDBJ databases">
        <title>Complete sequence and annotation of the Mycoplasma phocirhinis strain 852T genome.</title>
        <authorList>
            <person name="Frasca S.Jr."/>
            <person name="Kutish G.F."/>
            <person name="Castellanos Gell J."/>
            <person name="Michaels D.L."/>
            <person name="Brown D.R."/>
        </authorList>
    </citation>
    <scope>NUCLEOTIDE SEQUENCE [LARGE SCALE GENOMIC DNA]</scope>
    <source>
        <strain evidence="5 6">852</strain>
    </source>
</reference>
<dbReference type="SUPFAM" id="SSF56214">
    <property type="entry name" value="4'-phosphopantetheinyl transferase"/>
    <property type="match status" value="1"/>
</dbReference>
<keyword evidence="6" id="KW-1185">Reference proteome</keyword>
<evidence type="ECO:0000313" key="5">
    <source>
        <dbReference type="EMBL" id="QBF34388.1"/>
    </source>
</evidence>
<dbReference type="GO" id="GO:0008897">
    <property type="term" value="F:holo-[acyl-carrier-protein] synthase activity"/>
    <property type="evidence" value="ECO:0007669"/>
    <property type="project" value="InterPro"/>
</dbReference>
<dbReference type="GO" id="GO:0006633">
    <property type="term" value="P:fatty acid biosynthetic process"/>
    <property type="evidence" value="ECO:0007669"/>
    <property type="project" value="InterPro"/>
</dbReference>
<sequence length="100" mass="11604">MKIGVDITSVRRFNNLSNGFIERYCHPNELKIIEKSKNKAKDLASIWAIKEALYKANNNLIEFSKIELIHSENGWYYKNNYSISTSNEGDLIVAFVLYQN</sequence>
<feature type="domain" description="4'-phosphopantetheinyl transferase" evidence="4">
    <location>
        <begin position="3"/>
        <end position="85"/>
    </location>
</feature>
<dbReference type="Proteomes" id="UP000289326">
    <property type="component" value="Chromosome"/>
</dbReference>
<evidence type="ECO:0000256" key="2">
    <source>
        <dbReference type="ARBA" id="ARBA00022723"/>
    </source>
</evidence>
<dbReference type="GO" id="GO:0000287">
    <property type="term" value="F:magnesium ion binding"/>
    <property type="evidence" value="ECO:0007669"/>
    <property type="project" value="InterPro"/>
</dbReference>
<keyword evidence="1 5" id="KW-0808">Transferase</keyword>
<dbReference type="NCBIfam" id="TIGR00556">
    <property type="entry name" value="pantethn_trn"/>
    <property type="match status" value="1"/>
</dbReference>
<dbReference type="Gene3D" id="3.90.470.20">
    <property type="entry name" value="4'-phosphopantetheinyl transferase domain"/>
    <property type="match status" value="1"/>
</dbReference>
<keyword evidence="3" id="KW-0460">Magnesium</keyword>
<evidence type="ECO:0000259" key="4">
    <source>
        <dbReference type="Pfam" id="PF01648"/>
    </source>
</evidence>
<organism evidence="5 6">
    <name type="scientific">Mycoplasmopsis phocirhinis</name>
    <dbReference type="NCBI Taxonomy" id="142650"/>
    <lineage>
        <taxon>Bacteria</taxon>
        <taxon>Bacillati</taxon>
        <taxon>Mycoplasmatota</taxon>
        <taxon>Mycoplasmoidales</taxon>
        <taxon>Metamycoplasmataceae</taxon>
        <taxon>Mycoplasmopsis</taxon>
    </lineage>
</organism>
<evidence type="ECO:0000256" key="3">
    <source>
        <dbReference type="ARBA" id="ARBA00022842"/>
    </source>
</evidence>
<dbReference type="InterPro" id="IPR008278">
    <property type="entry name" value="4-PPantetheinyl_Trfase_dom"/>
</dbReference>
<dbReference type="InterPro" id="IPR004568">
    <property type="entry name" value="Ppantetheine-prot_Trfase_dom"/>
</dbReference>
<dbReference type="KEGG" id="mphi:EG856_00345"/>
<dbReference type="RefSeq" id="WP_130429166.1">
    <property type="nucleotide sequence ID" value="NZ_CP034841.1"/>
</dbReference>
<dbReference type="AlphaFoldDB" id="A0A4P6MLP1"/>
<name>A0A4P6MLP1_9BACT</name>
<dbReference type="OrthoDB" id="389495at2"/>
<proteinExistence type="predicted"/>
<dbReference type="Pfam" id="PF01648">
    <property type="entry name" value="ACPS"/>
    <property type="match status" value="1"/>
</dbReference>
<protein>
    <submittedName>
        <fullName evidence="5">4-phosphopantetheinyl transferase family protein</fullName>
    </submittedName>
</protein>
<dbReference type="InterPro" id="IPR037143">
    <property type="entry name" value="4-PPantetheinyl_Trfase_dom_sf"/>
</dbReference>